<evidence type="ECO:0000313" key="3">
    <source>
        <dbReference type="WBParaSite" id="GPUH_0002319201-mRNA-1"/>
    </source>
</evidence>
<protein>
    <submittedName>
        <fullName evidence="3">Stimulator of interferon genes protein</fullName>
    </submittedName>
</protein>
<evidence type="ECO:0000313" key="1">
    <source>
        <dbReference type="EMBL" id="VDN41084.1"/>
    </source>
</evidence>
<gene>
    <name evidence="1" type="ORF">GPUH_LOCUS23165</name>
</gene>
<dbReference type="WBParaSite" id="GPUH_0002319201-mRNA-1">
    <property type="protein sequence ID" value="GPUH_0002319201-mRNA-1"/>
    <property type="gene ID" value="GPUH_0002319201"/>
</dbReference>
<reference evidence="3" key="1">
    <citation type="submission" date="2016-06" db="UniProtKB">
        <authorList>
            <consortium name="WormBaseParasite"/>
        </authorList>
    </citation>
    <scope>IDENTIFICATION</scope>
</reference>
<dbReference type="EMBL" id="UYRT01097005">
    <property type="protein sequence ID" value="VDN41084.1"/>
    <property type="molecule type" value="Genomic_DNA"/>
</dbReference>
<evidence type="ECO:0000313" key="2">
    <source>
        <dbReference type="Proteomes" id="UP000271098"/>
    </source>
</evidence>
<dbReference type="Proteomes" id="UP000271098">
    <property type="component" value="Unassembled WGS sequence"/>
</dbReference>
<keyword evidence="2" id="KW-1185">Reference proteome</keyword>
<dbReference type="OrthoDB" id="10602690at2759"/>
<organism evidence="3">
    <name type="scientific">Gongylonema pulchrum</name>
    <dbReference type="NCBI Taxonomy" id="637853"/>
    <lineage>
        <taxon>Eukaryota</taxon>
        <taxon>Metazoa</taxon>
        <taxon>Ecdysozoa</taxon>
        <taxon>Nematoda</taxon>
        <taxon>Chromadorea</taxon>
        <taxon>Rhabditida</taxon>
        <taxon>Spirurina</taxon>
        <taxon>Spiruromorpha</taxon>
        <taxon>Spiruroidea</taxon>
        <taxon>Gongylonematidae</taxon>
        <taxon>Gongylonema</taxon>
    </lineage>
</organism>
<name>A0A183EQC2_9BILA</name>
<dbReference type="AlphaFoldDB" id="A0A183EQC2"/>
<accession>A0A183EQC2</accession>
<sequence length="204" mass="23896">MQEKLPVFKYDGDHHQLDMYGPRRPVLYILLSEIIIIQKALRSNLEKVIPEKKSQLRDLIEKTMPLVVESTESILYKKLYLHPFYCADDDRSDDAEILFQRLIQSLVIPEKKSQLRDLIEKTMPLVAESTESIPYKKLYLHPFYCADDDRSDDAEILFQRTKRSVEKCLLSGCSGKDLSLLLAHQTFQEEEDNFQKLPHQSHDQ</sequence>
<reference evidence="1 2" key="2">
    <citation type="submission" date="2018-11" db="EMBL/GenBank/DDBJ databases">
        <authorList>
            <consortium name="Pathogen Informatics"/>
        </authorList>
    </citation>
    <scope>NUCLEOTIDE SEQUENCE [LARGE SCALE GENOMIC DNA]</scope>
</reference>
<proteinExistence type="predicted"/>